<evidence type="ECO:0000313" key="2">
    <source>
        <dbReference type="EMBL" id="AET65238.1"/>
    </source>
</evidence>
<dbReference type="PATRIC" id="fig|1110509.7.peg.2087"/>
<dbReference type="KEGG" id="mhi:Mhar_1881"/>
<dbReference type="RefSeq" id="WP_014587416.1">
    <property type="nucleotide sequence ID" value="NC_017527.1"/>
</dbReference>
<dbReference type="EMBL" id="CP003117">
    <property type="protein sequence ID" value="AET65238.1"/>
    <property type="molecule type" value="Genomic_DNA"/>
</dbReference>
<feature type="domain" description="LTD" evidence="1">
    <location>
        <begin position="12"/>
        <end position="141"/>
    </location>
</feature>
<dbReference type="PROSITE" id="PS51841">
    <property type="entry name" value="LTD"/>
    <property type="match status" value="1"/>
</dbReference>
<gene>
    <name evidence="2" type="ordered locus">Mhar_1881</name>
</gene>
<organism evidence="2 3">
    <name type="scientific">Methanothrix harundinacea (strain 6Ac)</name>
    <name type="common">Methanosaeta harundinacea</name>
    <dbReference type="NCBI Taxonomy" id="1110509"/>
    <lineage>
        <taxon>Archaea</taxon>
        <taxon>Methanobacteriati</taxon>
        <taxon>Methanobacteriota</taxon>
        <taxon>Stenosarchaea group</taxon>
        <taxon>Methanomicrobia</taxon>
        <taxon>Methanotrichales</taxon>
        <taxon>Methanotrichaceae</taxon>
        <taxon>Methanothrix</taxon>
    </lineage>
</organism>
<name>G7WQ46_METH6</name>
<dbReference type="SUPFAM" id="SSF74853">
    <property type="entry name" value="Lamin A/C globular tail domain"/>
    <property type="match status" value="1"/>
</dbReference>
<dbReference type="Proteomes" id="UP000005877">
    <property type="component" value="Chromosome"/>
</dbReference>
<dbReference type="OrthoDB" id="3327at2157"/>
<dbReference type="AlphaFoldDB" id="G7WQ46"/>
<evidence type="ECO:0000313" key="3">
    <source>
        <dbReference type="Proteomes" id="UP000005877"/>
    </source>
</evidence>
<evidence type="ECO:0000259" key="1">
    <source>
        <dbReference type="PROSITE" id="PS51841"/>
    </source>
</evidence>
<protein>
    <recommendedName>
        <fullName evidence="1">LTD domain-containing protein</fullName>
    </recommendedName>
</protein>
<dbReference type="InterPro" id="IPR036415">
    <property type="entry name" value="Lamin_tail_dom_sf"/>
</dbReference>
<dbReference type="Gene3D" id="2.60.40.1260">
    <property type="entry name" value="Lamin Tail domain"/>
    <property type="match status" value="1"/>
</dbReference>
<keyword evidence="3" id="KW-1185">Reference proteome</keyword>
<sequence length="146" mass="15766">MNSVSMVLRLILTSALAISAVGISWAEDEKVGIDAEMEGVYGVVIENVSWVDEWVEISNLGEAAQDLTGWTLKDEQNHTYTFPEGFVLMEGVSVLVHTGVGDDTATDLYMDLASPIWNNGGDVATLLDPDGNVISTFISPEEEGEE</sequence>
<reference evidence="2 3" key="1">
    <citation type="journal article" date="2012" name="PLoS ONE">
        <title>The genome characteristics and predicted function of methyl-group oxidation pathway in the obligate aceticlastic methanogens, Methanosaeta spp.</title>
        <authorList>
            <person name="Zhu J."/>
            <person name="Zheng H."/>
            <person name="Ai G."/>
            <person name="Zhang G."/>
            <person name="Liu D."/>
            <person name="Liu X."/>
            <person name="Dong X."/>
        </authorList>
    </citation>
    <scope>NUCLEOTIDE SEQUENCE [LARGE SCALE GENOMIC DNA]</scope>
    <source>
        <strain evidence="2 3">6Ac</strain>
    </source>
</reference>
<proteinExistence type="predicted"/>
<dbReference type="GeneID" id="12511053"/>
<dbReference type="Pfam" id="PF00932">
    <property type="entry name" value="LTD"/>
    <property type="match status" value="1"/>
</dbReference>
<dbReference type="InterPro" id="IPR001322">
    <property type="entry name" value="Lamin_tail_dom"/>
</dbReference>
<accession>G7WQ46</accession>
<dbReference type="HOGENOM" id="CLU_1773183_0_0_2"/>